<dbReference type="PANTHER" id="PTHR34228">
    <property type="entry name" value="PROTEIN CBG09474-RELATED"/>
    <property type="match status" value="1"/>
</dbReference>
<comment type="caution">
    <text evidence="2">The sequence shown here is derived from an EMBL/GenBank/DDBJ whole genome shotgun (WGS) entry which is preliminary data.</text>
</comment>
<protein>
    <submittedName>
        <fullName evidence="2">Phospholipase A2-like protein Y52B11A.8</fullName>
    </submittedName>
</protein>
<evidence type="ECO:0000256" key="1">
    <source>
        <dbReference type="SAM" id="MobiDB-lite"/>
    </source>
</evidence>
<dbReference type="SUPFAM" id="SSF48619">
    <property type="entry name" value="Phospholipase A2, PLA2"/>
    <property type="match status" value="1"/>
</dbReference>
<dbReference type="GO" id="GO:0004623">
    <property type="term" value="F:phospholipase A2 activity"/>
    <property type="evidence" value="ECO:0007669"/>
    <property type="project" value="InterPro"/>
</dbReference>
<dbReference type="Proteomes" id="UP001201812">
    <property type="component" value="Unassembled WGS sequence"/>
</dbReference>
<dbReference type="GO" id="GO:0050482">
    <property type="term" value="P:arachidonate secretion"/>
    <property type="evidence" value="ECO:0007669"/>
    <property type="project" value="InterPro"/>
</dbReference>
<sequence length="490" mass="55142">MRDETKIQLPLDNSKECRNSSFYSASLFSTLNQSFATKTVDQLQQEIQSCIGVLKSSLYKDCPENTSAGYVMPVLDVTPECDETEWYRRQDYINKRQPQNRMSEHQKMERIENALKEASSLCEFKAYLDRKSDFDKDMANGRKYATTFTENVHLVNQALNVNWDKLRAGIPQKYFTPLCHNSGAIALGRQTAIPVIPILVQAWLLAALLQTTCAFPSDSTAILSSESSGIDPAEIADSPATPIMRWYCGASGFDRHLSHQLSEDSCPHRMYEANLCCLAHDLCYVEDGKTREECDAAFCFCLKRTLVETAQSNHSRSGCFNVADSFCQIMQIFGSAAHSQAKGGQAMSYSTPPPYSSTTSNQFQATPEPTKRPLNGGNDTIFDGLNYSATSVINRDNSTPPSLGEFVIRALEVLKNNESIKNTGTVLGENRWKLWDKLNVQDHFYSMEVWDDRYSDYIYAFDGVTPTLLRPVKDGAKYRIRFGKAVLLKW</sequence>
<dbReference type="GO" id="GO:0006644">
    <property type="term" value="P:phospholipid metabolic process"/>
    <property type="evidence" value="ECO:0007669"/>
    <property type="project" value="InterPro"/>
</dbReference>
<evidence type="ECO:0000313" key="2">
    <source>
        <dbReference type="EMBL" id="KAI1703809.1"/>
    </source>
</evidence>
<feature type="region of interest" description="Disordered" evidence="1">
    <location>
        <begin position="343"/>
        <end position="375"/>
    </location>
</feature>
<gene>
    <name evidence="2" type="ORF">DdX_14645</name>
</gene>
<evidence type="ECO:0000313" key="3">
    <source>
        <dbReference type="Proteomes" id="UP001201812"/>
    </source>
</evidence>
<accession>A0AAD4R1Q7</accession>
<keyword evidence="3" id="KW-1185">Reference proteome</keyword>
<proteinExistence type="predicted"/>
<dbReference type="EMBL" id="JAKKPZ010000076">
    <property type="protein sequence ID" value="KAI1703809.1"/>
    <property type="molecule type" value="Genomic_DNA"/>
</dbReference>
<name>A0AAD4R1Q7_9BILA</name>
<dbReference type="InterPro" id="IPR053322">
    <property type="entry name" value="PLA2-like"/>
</dbReference>
<dbReference type="AlphaFoldDB" id="A0AAD4R1Q7"/>
<reference evidence="2" key="1">
    <citation type="submission" date="2022-01" db="EMBL/GenBank/DDBJ databases">
        <title>Genome Sequence Resource for Two Populations of Ditylenchus destructor, the Migratory Endoparasitic Phytonematode.</title>
        <authorList>
            <person name="Zhang H."/>
            <person name="Lin R."/>
            <person name="Xie B."/>
        </authorList>
    </citation>
    <scope>NUCLEOTIDE SEQUENCE</scope>
    <source>
        <strain evidence="2">BazhouSP</strain>
    </source>
</reference>
<dbReference type="InterPro" id="IPR036444">
    <property type="entry name" value="PLipase_A2_dom_sf"/>
</dbReference>
<organism evidence="2 3">
    <name type="scientific">Ditylenchus destructor</name>
    <dbReference type="NCBI Taxonomy" id="166010"/>
    <lineage>
        <taxon>Eukaryota</taxon>
        <taxon>Metazoa</taxon>
        <taxon>Ecdysozoa</taxon>
        <taxon>Nematoda</taxon>
        <taxon>Chromadorea</taxon>
        <taxon>Rhabditida</taxon>
        <taxon>Tylenchina</taxon>
        <taxon>Tylenchomorpha</taxon>
        <taxon>Sphaerularioidea</taxon>
        <taxon>Anguinidae</taxon>
        <taxon>Anguininae</taxon>
        <taxon>Ditylenchus</taxon>
    </lineage>
</organism>